<feature type="transmembrane region" description="Helical" evidence="1">
    <location>
        <begin position="12"/>
        <end position="33"/>
    </location>
</feature>
<accession>A0AAE0UAB3</accession>
<feature type="transmembrane region" description="Helical" evidence="1">
    <location>
        <begin position="74"/>
        <end position="98"/>
    </location>
</feature>
<reference evidence="2" key="1">
    <citation type="journal article" date="2023" name="Mol. Phylogenet. Evol.">
        <title>Genome-scale phylogeny and comparative genomics of the fungal order Sordariales.</title>
        <authorList>
            <person name="Hensen N."/>
            <person name="Bonometti L."/>
            <person name="Westerberg I."/>
            <person name="Brannstrom I.O."/>
            <person name="Guillou S."/>
            <person name="Cros-Aarteil S."/>
            <person name="Calhoun S."/>
            <person name="Haridas S."/>
            <person name="Kuo A."/>
            <person name="Mondo S."/>
            <person name="Pangilinan J."/>
            <person name="Riley R."/>
            <person name="LaButti K."/>
            <person name="Andreopoulos B."/>
            <person name="Lipzen A."/>
            <person name="Chen C."/>
            <person name="Yan M."/>
            <person name="Daum C."/>
            <person name="Ng V."/>
            <person name="Clum A."/>
            <person name="Steindorff A."/>
            <person name="Ohm R.A."/>
            <person name="Martin F."/>
            <person name="Silar P."/>
            <person name="Natvig D.O."/>
            <person name="Lalanne C."/>
            <person name="Gautier V."/>
            <person name="Ament-Velasquez S.L."/>
            <person name="Kruys A."/>
            <person name="Hutchinson M.I."/>
            <person name="Powell A.J."/>
            <person name="Barry K."/>
            <person name="Miller A.N."/>
            <person name="Grigoriev I.V."/>
            <person name="Debuchy R."/>
            <person name="Gladieux P."/>
            <person name="Hiltunen Thoren M."/>
            <person name="Johannesson H."/>
        </authorList>
    </citation>
    <scope>NUCLEOTIDE SEQUENCE</scope>
    <source>
        <strain evidence="2">FGSC 1904</strain>
    </source>
</reference>
<evidence type="ECO:0000313" key="3">
    <source>
        <dbReference type="Proteomes" id="UP001281003"/>
    </source>
</evidence>
<dbReference type="Proteomes" id="UP001281003">
    <property type="component" value="Unassembled WGS sequence"/>
</dbReference>
<evidence type="ECO:0000256" key="1">
    <source>
        <dbReference type="SAM" id="Phobius"/>
    </source>
</evidence>
<reference evidence="2" key="2">
    <citation type="submission" date="2023-07" db="EMBL/GenBank/DDBJ databases">
        <authorList>
            <consortium name="Lawrence Berkeley National Laboratory"/>
            <person name="Haridas S."/>
            <person name="Hensen N."/>
            <person name="Bonometti L."/>
            <person name="Westerberg I."/>
            <person name="Brannstrom I.O."/>
            <person name="Guillou S."/>
            <person name="Cros-Aarteil S."/>
            <person name="Calhoun S."/>
            <person name="Kuo A."/>
            <person name="Mondo S."/>
            <person name="Pangilinan J."/>
            <person name="Riley R."/>
            <person name="LaButti K."/>
            <person name="Andreopoulos B."/>
            <person name="Lipzen A."/>
            <person name="Chen C."/>
            <person name="Yanf M."/>
            <person name="Daum C."/>
            <person name="Ng V."/>
            <person name="Clum A."/>
            <person name="Steindorff A."/>
            <person name="Ohm R."/>
            <person name="Martin F."/>
            <person name="Silar P."/>
            <person name="Natvig D."/>
            <person name="Lalanne C."/>
            <person name="Gautier V."/>
            <person name="Ament-velasquez S.L."/>
            <person name="Kruys A."/>
            <person name="Hutchinson M.I."/>
            <person name="Powell A.J."/>
            <person name="Barry K."/>
            <person name="Miller A.N."/>
            <person name="Grigoriev I.V."/>
            <person name="Debuchy R."/>
            <person name="Gladieux P."/>
            <person name="Thoren M.H."/>
            <person name="Johannesson H."/>
        </authorList>
    </citation>
    <scope>NUCLEOTIDE SEQUENCE</scope>
    <source>
        <strain evidence="2">FGSC 1904</strain>
    </source>
</reference>
<dbReference type="AlphaFoldDB" id="A0AAE0UAB3"/>
<comment type="caution">
    <text evidence="2">The sequence shown here is derived from an EMBL/GenBank/DDBJ whole genome shotgun (WGS) entry which is preliminary data.</text>
</comment>
<organism evidence="2 3">
    <name type="scientific">Sordaria brevicollis</name>
    <dbReference type="NCBI Taxonomy" id="83679"/>
    <lineage>
        <taxon>Eukaryota</taxon>
        <taxon>Fungi</taxon>
        <taxon>Dikarya</taxon>
        <taxon>Ascomycota</taxon>
        <taxon>Pezizomycotina</taxon>
        <taxon>Sordariomycetes</taxon>
        <taxon>Sordariomycetidae</taxon>
        <taxon>Sordariales</taxon>
        <taxon>Sordariaceae</taxon>
        <taxon>Sordaria</taxon>
    </lineage>
</organism>
<name>A0AAE0UAB3_SORBR</name>
<proteinExistence type="predicted"/>
<evidence type="ECO:0008006" key="4">
    <source>
        <dbReference type="Google" id="ProtNLM"/>
    </source>
</evidence>
<keyword evidence="1" id="KW-0812">Transmembrane</keyword>
<keyword evidence="1" id="KW-0472">Membrane</keyword>
<dbReference type="EMBL" id="JAUTDP010000009">
    <property type="protein sequence ID" value="KAK3396400.1"/>
    <property type="molecule type" value="Genomic_DNA"/>
</dbReference>
<protein>
    <recommendedName>
        <fullName evidence="4">Transmembrane protein</fullName>
    </recommendedName>
</protein>
<keyword evidence="1" id="KW-1133">Transmembrane helix</keyword>
<sequence length="115" mass="13193">MEQQFKRVYHDGICFSFLFFLVIFFCSSCLPIQGLGSFWNRRLSFSLSTVVFTKHQRHGATHLKIPHGWALGGFGFFSLTGFGFCFLSLFCLLLFLFLCSNYCFLVSNITELSLS</sequence>
<keyword evidence="3" id="KW-1185">Reference proteome</keyword>
<evidence type="ECO:0000313" key="2">
    <source>
        <dbReference type="EMBL" id="KAK3396400.1"/>
    </source>
</evidence>
<gene>
    <name evidence="2" type="ORF">B0T20DRAFT_270021</name>
</gene>